<gene>
    <name evidence="1" type="ORF">G5714_020161</name>
</gene>
<dbReference type="EMBL" id="JAAMOB010000021">
    <property type="protein sequence ID" value="KAF4098131.1"/>
    <property type="molecule type" value="Genomic_DNA"/>
</dbReference>
<proteinExistence type="predicted"/>
<organism evidence="1 2">
    <name type="scientific">Onychostoma macrolepis</name>
    <dbReference type="NCBI Taxonomy" id="369639"/>
    <lineage>
        <taxon>Eukaryota</taxon>
        <taxon>Metazoa</taxon>
        <taxon>Chordata</taxon>
        <taxon>Craniata</taxon>
        <taxon>Vertebrata</taxon>
        <taxon>Euteleostomi</taxon>
        <taxon>Actinopterygii</taxon>
        <taxon>Neopterygii</taxon>
        <taxon>Teleostei</taxon>
        <taxon>Ostariophysi</taxon>
        <taxon>Cypriniformes</taxon>
        <taxon>Cyprinidae</taxon>
        <taxon>Acrossocheilinae</taxon>
        <taxon>Onychostoma</taxon>
    </lineage>
</organism>
<reference evidence="1 2" key="1">
    <citation type="submission" date="2020-04" db="EMBL/GenBank/DDBJ databases">
        <title>Chromosome-level genome assembly of a cyprinid fish Onychostoma macrolepis by integration of Nanopore Sequencing, Bionano and Hi-C technology.</title>
        <authorList>
            <person name="Wang D."/>
        </authorList>
    </citation>
    <scope>NUCLEOTIDE SEQUENCE [LARGE SCALE GENOMIC DNA]</scope>
    <source>
        <strain evidence="1">SWU-2019</strain>
        <tissue evidence="1">Muscle</tissue>
    </source>
</reference>
<name>A0A7J6BTR4_9TELE</name>
<accession>A0A7J6BTR4</accession>
<dbReference type="AlphaFoldDB" id="A0A7J6BTR4"/>
<keyword evidence="2" id="KW-1185">Reference proteome</keyword>
<comment type="caution">
    <text evidence="1">The sequence shown here is derived from an EMBL/GenBank/DDBJ whole genome shotgun (WGS) entry which is preliminary data.</text>
</comment>
<sequence length="331" mass="37911">MAAAAKKDTVWIGFMDIVPVIGAVREAVELVLALYEGNKAVIKEKEKAVENLVKESLIKDVKKLTLSDKPAAAEVDKFSGLRNVREVRKERIIEYMVKGGKKGTKPPTPAEQKERQKRVEKIKEGVLEKIRILKPDFNQELKFELGRSKRGEHVFNNNILRFHSKVLTKFREDNNNVLQGCNQQAMNDLGRHTLTLETAKEIQTEMVVDFGEDEFYMNANAVVYGVYCSALREAMLAVLRRINPDDVTPEKKQRVNFIIDNMNNLEIYVDELAKVKWIANNATIWTRFDDVRREVVKMYKTDRGVDWCIDILHSVAPLFNTSGSQTVGRDR</sequence>
<evidence type="ECO:0000313" key="1">
    <source>
        <dbReference type="EMBL" id="KAF4098131.1"/>
    </source>
</evidence>
<dbReference type="OrthoDB" id="8553199at2759"/>
<protein>
    <submittedName>
        <fullName evidence="1">Uncharacterized protein</fullName>
    </submittedName>
</protein>
<evidence type="ECO:0000313" key="2">
    <source>
        <dbReference type="Proteomes" id="UP000579812"/>
    </source>
</evidence>
<dbReference type="Proteomes" id="UP000579812">
    <property type="component" value="Unassembled WGS sequence"/>
</dbReference>